<dbReference type="AlphaFoldDB" id="A0A2Z6S3L8"/>
<feature type="compositionally biased region" description="Basic residues" evidence="1">
    <location>
        <begin position="50"/>
        <end position="59"/>
    </location>
</feature>
<gene>
    <name evidence="2" type="ORF">RclHR1_09260002</name>
</gene>
<dbReference type="EMBL" id="BEXD01004344">
    <property type="protein sequence ID" value="GBC09988.1"/>
    <property type="molecule type" value="Genomic_DNA"/>
</dbReference>
<comment type="caution">
    <text evidence="2">The sequence shown here is derived from an EMBL/GenBank/DDBJ whole genome shotgun (WGS) entry which is preliminary data.</text>
</comment>
<protein>
    <submittedName>
        <fullName evidence="2">Uncharacterized protein</fullName>
    </submittedName>
</protein>
<evidence type="ECO:0000313" key="2">
    <source>
        <dbReference type="EMBL" id="GBC09988.1"/>
    </source>
</evidence>
<proteinExistence type="predicted"/>
<keyword evidence="3" id="KW-1185">Reference proteome</keyword>
<organism evidence="2 3">
    <name type="scientific">Rhizophagus clarus</name>
    <dbReference type="NCBI Taxonomy" id="94130"/>
    <lineage>
        <taxon>Eukaryota</taxon>
        <taxon>Fungi</taxon>
        <taxon>Fungi incertae sedis</taxon>
        <taxon>Mucoromycota</taxon>
        <taxon>Glomeromycotina</taxon>
        <taxon>Glomeromycetes</taxon>
        <taxon>Glomerales</taxon>
        <taxon>Glomeraceae</taxon>
        <taxon>Rhizophagus</taxon>
    </lineage>
</organism>
<sequence length="135" mass="15271">MVVDFLISYYGTNDTVGTVISSKVVMQPKIIMEIQEDQLSVTQANTNPKGKPKKHKKGKSGSAKSCSRCLLIMNEFLSEEIPYSDIPHNVPLTINVCKELRPKISNDLPKLLADLITKCLDVEIENKELYYLLWE</sequence>
<name>A0A2Z6S3L8_9GLOM</name>
<dbReference type="Proteomes" id="UP000247702">
    <property type="component" value="Unassembled WGS sequence"/>
</dbReference>
<accession>A0A2Z6S3L8</accession>
<reference evidence="2 3" key="1">
    <citation type="submission" date="2017-11" db="EMBL/GenBank/DDBJ databases">
        <title>The genome of Rhizophagus clarus HR1 reveals common genetic basis of auxotrophy among arbuscular mycorrhizal fungi.</title>
        <authorList>
            <person name="Kobayashi Y."/>
        </authorList>
    </citation>
    <scope>NUCLEOTIDE SEQUENCE [LARGE SCALE GENOMIC DNA]</scope>
    <source>
        <strain evidence="2 3">HR1</strain>
    </source>
</reference>
<evidence type="ECO:0000256" key="1">
    <source>
        <dbReference type="SAM" id="MobiDB-lite"/>
    </source>
</evidence>
<feature type="region of interest" description="Disordered" evidence="1">
    <location>
        <begin position="41"/>
        <end position="63"/>
    </location>
</feature>
<evidence type="ECO:0000313" key="3">
    <source>
        <dbReference type="Proteomes" id="UP000247702"/>
    </source>
</evidence>